<gene>
    <name evidence="2" type="ORF">FHX81_1547</name>
</gene>
<feature type="signal peptide" evidence="1">
    <location>
        <begin position="1"/>
        <end position="33"/>
    </location>
</feature>
<organism evidence="2 3">
    <name type="scientific">Saccharothrix saharensis</name>
    <dbReference type="NCBI Taxonomy" id="571190"/>
    <lineage>
        <taxon>Bacteria</taxon>
        <taxon>Bacillati</taxon>
        <taxon>Actinomycetota</taxon>
        <taxon>Actinomycetes</taxon>
        <taxon>Pseudonocardiales</taxon>
        <taxon>Pseudonocardiaceae</taxon>
        <taxon>Saccharothrix</taxon>
    </lineage>
</organism>
<dbReference type="InterPro" id="IPR025859">
    <property type="entry name" value="AurF/CmlI"/>
</dbReference>
<dbReference type="OrthoDB" id="505347at2"/>
<evidence type="ECO:0000256" key="1">
    <source>
        <dbReference type="SAM" id="SignalP"/>
    </source>
</evidence>
<dbReference type="Proteomes" id="UP000316628">
    <property type="component" value="Unassembled WGS sequence"/>
</dbReference>
<dbReference type="Gene3D" id="1.10.620.20">
    <property type="entry name" value="Ribonucleotide Reductase, subunit A"/>
    <property type="match status" value="1"/>
</dbReference>
<evidence type="ECO:0000313" key="2">
    <source>
        <dbReference type="EMBL" id="TQM79245.1"/>
    </source>
</evidence>
<comment type="caution">
    <text evidence="2">The sequence shown here is derived from an EMBL/GenBank/DDBJ whole genome shotgun (WGS) entry which is preliminary data.</text>
</comment>
<dbReference type="SUPFAM" id="SSF47240">
    <property type="entry name" value="Ferritin-like"/>
    <property type="match status" value="1"/>
</dbReference>
<accession>A0A543J8S9</accession>
<evidence type="ECO:0000313" key="3">
    <source>
        <dbReference type="Proteomes" id="UP000316628"/>
    </source>
</evidence>
<feature type="chain" id="PRO_5022212034" evidence="1">
    <location>
        <begin position="34"/>
        <end position="351"/>
    </location>
</feature>
<proteinExistence type="predicted"/>
<keyword evidence="1" id="KW-0732">Signal</keyword>
<dbReference type="GO" id="GO:0016491">
    <property type="term" value="F:oxidoreductase activity"/>
    <property type="evidence" value="ECO:0007669"/>
    <property type="project" value="InterPro"/>
</dbReference>
<sequence length="351" mass="39160">MCGVTGLFIGCPALTACPKAALAALATAGTGHAAEPPAVPPEYRTPFATWFERASVRQAPRRVLDEGEEKHSFSPDLVPVAGHALVRALPGDVFEQVLTQHLYRYLDFTTKLEHLVVNRTVLGIAHRTLGVDLPEEMVFDAYKIYCDEAYHAVFSMDLLRQVRARTGIAPRLAPEPYFMTRLRRLQESLAPELRPLAELLFVVCSETLISATLAEVPDDARVHAAVRDTIRDHAQDEGRHHAYFASFLKYLWHQLSPPVRRHLAPLLPDLVLAFLHPDLPSVREELLAYGLSADDSEQVLAEVYDERKVREHARGTARLTLRYLTSVGVLDDPAARDRFEELGLLEGAPPE</sequence>
<dbReference type="Pfam" id="PF11583">
    <property type="entry name" value="AurF"/>
    <property type="match status" value="1"/>
</dbReference>
<protein>
    <submittedName>
        <fullName evidence="2">Para-aminobenzoate N-oxygenase AurF</fullName>
    </submittedName>
</protein>
<name>A0A543J8S9_9PSEU</name>
<reference evidence="2 3" key="1">
    <citation type="submission" date="2019-06" db="EMBL/GenBank/DDBJ databases">
        <title>Sequencing the genomes of 1000 actinobacteria strains.</title>
        <authorList>
            <person name="Klenk H.-P."/>
        </authorList>
    </citation>
    <scope>NUCLEOTIDE SEQUENCE [LARGE SCALE GENOMIC DNA]</scope>
    <source>
        <strain evidence="2 3">DSM 45456</strain>
    </source>
</reference>
<keyword evidence="3" id="KW-1185">Reference proteome</keyword>
<dbReference type="AlphaFoldDB" id="A0A543J8S9"/>
<dbReference type="EMBL" id="VFPP01000001">
    <property type="protein sequence ID" value="TQM79245.1"/>
    <property type="molecule type" value="Genomic_DNA"/>
</dbReference>
<dbReference type="InterPro" id="IPR009078">
    <property type="entry name" value="Ferritin-like_SF"/>
</dbReference>
<dbReference type="InterPro" id="IPR012348">
    <property type="entry name" value="RNR-like"/>
</dbReference>